<dbReference type="GO" id="GO:0005886">
    <property type="term" value="C:plasma membrane"/>
    <property type="evidence" value="ECO:0007669"/>
    <property type="project" value="TreeGrafter"/>
</dbReference>
<reference evidence="5" key="1">
    <citation type="submission" date="2019-09" db="EMBL/GenBank/DDBJ databases">
        <authorList>
            <person name="Zhang L."/>
        </authorList>
    </citation>
    <scope>NUCLEOTIDE SEQUENCE</scope>
</reference>
<dbReference type="Gramene" id="NC3G0201870.1">
    <property type="protein sequence ID" value="NC3G0201870.1:cds"/>
    <property type="gene ID" value="NC3G0201870"/>
</dbReference>
<proteinExistence type="predicted"/>
<evidence type="ECO:0008006" key="6">
    <source>
        <dbReference type="Google" id="ProtNLM"/>
    </source>
</evidence>
<sequence>MTTPDSPPSPARRPPSPLLPPPLPPHLRHQNQQHHHLQQQQEEDQRQEQSQNLLDHRQDQAHQHPQQDHQRQPVRKQQQQRRRPPPALPPPPPPPLPPAPARLPLLPPPRRTNPIVWCIAVFCLILAVVIVISAVFTLVLFLAIRPRLPSIDIPSATLDSLYLDSPNLLNGDLTLVLNISNANHRIDIRFELLVVELYLGGTMVATQMIEPFRAYKEGWRAGSLHFLTSQVGLGSAEVALVGQMVQTERIRYGVRTTFRTRAGLGPIHLSYWLRGWCTLIVSGPTNGVLVSRSCHTKR</sequence>
<feature type="compositionally biased region" description="Pro residues" evidence="3">
    <location>
        <begin position="85"/>
        <end position="105"/>
    </location>
</feature>
<dbReference type="AlphaFoldDB" id="A0A5K1BRK3"/>
<organism evidence="5">
    <name type="scientific">Nymphaea colorata</name>
    <name type="common">pocket water lily</name>
    <dbReference type="NCBI Taxonomy" id="210225"/>
    <lineage>
        <taxon>Eukaryota</taxon>
        <taxon>Viridiplantae</taxon>
        <taxon>Streptophyta</taxon>
        <taxon>Embryophyta</taxon>
        <taxon>Tracheophyta</taxon>
        <taxon>Spermatophyta</taxon>
        <taxon>Magnoliopsida</taxon>
        <taxon>Nymphaeales</taxon>
        <taxon>Nymphaeaceae</taxon>
        <taxon>Nymphaea</taxon>
    </lineage>
</organism>
<keyword evidence="4" id="KW-0812">Transmembrane</keyword>
<feature type="region of interest" description="Disordered" evidence="3">
    <location>
        <begin position="1"/>
        <end position="105"/>
    </location>
</feature>
<feature type="transmembrane region" description="Helical" evidence="4">
    <location>
        <begin position="114"/>
        <end position="144"/>
    </location>
</feature>
<keyword evidence="2 4" id="KW-0472">Membrane</keyword>
<evidence type="ECO:0000256" key="1">
    <source>
        <dbReference type="ARBA" id="ARBA00004370"/>
    </source>
</evidence>
<evidence type="ECO:0000313" key="5">
    <source>
        <dbReference type="EMBL" id="VVW14406.1"/>
    </source>
</evidence>
<comment type="subcellular location">
    <subcellularLocation>
        <location evidence="1">Membrane</location>
    </subcellularLocation>
</comment>
<dbReference type="PANTHER" id="PTHR31234:SF42">
    <property type="entry name" value="LATE EMBRYOGENESIS ABUNDANT (LEA) HYDROXYPROLINE-RICH GLYCOPROTEIN FAMILY"/>
    <property type="match status" value="1"/>
</dbReference>
<feature type="compositionally biased region" description="Basic and acidic residues" evidence="3">
    <location>
        <begin position="54"/>
        <end position="71"/>
    </location>
</feature>
<evidence type="ECO:0000256" key="4">
    <source>
        <dbReference type="SAM" id="Phobius"/>
    </source>
</evidence>
<keyword evidence="4" id="KW-1133">Transmembrane helix</keyword>
<accession>A0A5K1BRK3</accession>
<evidence type="ECO:0000256" key="2">
    <source>
        <dbReference type="ARBA" id="ARBA00023136"/>
    </source>
</evidence>
<feature type="compositionally biased region" description="Basic residues" evidence="3">
    <location>
        <begin position="26"/>
        <end position="37"/>
    </location>
</feature>
<evidence type="ECO:0000256" key="3">
    <source>
        <dbReference type="SAM" id="MobiDB-lite"/>
    </source>
</evidence>
<dbReference type="EMBL" id="LR721781">
    <property type="protein sequence ID" value="VVW14406.1"/>
    <property type="molecule type" value="Genomic_DNA"/>
</dbReference>
<name>A0A5K1BRK3_9MAGN</name>
<feature type="compositionally biased region" description="Basic residues" evidence="3">
    <location>
        <begin position="72"/>
        <end position="84"/>
    </location>
</feature>
<feature type="compositionally biased region" description="Pro residues" evidence="3">
    <location>
        <begin position="1"/>
        <end position="25"/>
    </location>
</feature>
<dbReference type="PANTHER" id="PTHR31234">
    <property type="entry name" value="LATE EMBRYOGENESIS ABUNDANT (LEA) HYDROXYPROLINE-RICH GLYCOPROTEIN FAMILY"/>
    <property type="match status" value="1"/>
</dbReference>
<protein>
    <recommendedName>
        <fullName evidence="6">Late embryogenesis abundant protein LEA-2 subgroup domain-containing protein</fullName>
    </recommendedName>
</protein>
<gene>
    <name evidence="5" type="ORF">NYM_LOCUS14589</name>
</gene>
<dbReference type="GO" id="GO:0098542">
    <property type="term" value="P:defense response to other organism"/>
    <property type="evidence" value="ECO:0007669"/>
    <property type="project" value="InterPro"/>
</dbReference>
<dbReference type="InterPro" id="IPR044839">
    <property type="entry name" value="NDR1-like"/>
</dbReference>